<dbReference type="InterPro" id="IPR008920">
    <property type="entry name" value="TF_FadR/GntR_C"/>
</dbReference>
<keyword evidence="3" id="KW-0804">Transcription</keyword>
<dbReference type="Proteomes" id="UP001160142">
    <property type="component" value="Unassembled WGS sequence"/>
</dbReference>
<comment type="caution">
    <text evidence="5">The sequence shown here is derived from an EMBL/GenBank/DDBJ whole genome shotgun (WGS) entry which is preliminary data.</text>
</comment>
<dbReference type="InterPro" id="IPR011711">
    <property type="entry name" value="GntR_C"/>
</dbReference>
<dbReference type="Gene3D" id="1.10.10.10">
    <property type="entry name" value="Winged helix-like DNA-binding domain superfamily/Winged helix DNA-binding domain"/>
    <property type="match status" value="1"/>
</dbReference>
<dbReference type="PANTHER" id="PTHR43537:SF45">
    <property type="entry name" value="GNTR FAMILY REGULATORY PROTEIN"/>
    <property type="match status" value="1"/>
</dbReference>
<dbReference type="InterPro" id="IPR000524">
    <property type="entry name" value="Tscrpt_reg_HTH_GntR"/>
</dbReference>
<protein>
    <submittedName>
        <fullName evidence="5">GntR family transcriptional regulator of gluconate operon</fullName>
    </submittedName>
</protein>
<dbReference type="SMART" id="SM00345">
    <property type="entry name" value="HTH_GNTR"/>
    <property type="match status" value="1"/>
</dbReference>
<dbReference type="PANTHER" id="PTHR43537">
    <property type="entry name" value="TRANSCRIPTIONAL REGULATOR, GNTR FAMILY"/>
    <property type="match status" value="1"/>
</dbReference>
<dbReference type="PRINTS" id="PR00035">
    <property type="entry name" value="HTHGNTR"/>
</dbReference>
<dbReference type="RefSeq" id="WP_322134379.1">
    <property type="nucleotide sequence ID" value="NZ_JARXVQ010000001.1"/>
</dbReference>
<dbReference type="Pfam" id="PF00392">
    <property type="entry name" value="GntR"/>
    <property type="match status" value="1"/>
</dbReference>
<dbReference type="InterPro" id="IPR036390">
    <property type="entry name" value="WH_DNA-bd_sf"/>
</dbReference>
<dbReference type="PROSITE" id="PS50949">
    <property type="entry name" value="HTH_GNTR"/>
    <property type="match status" value="1"/>
</dbReference>
<evidence type="ECO:0000256" key="3">
    <source>
        <dbReference type="ARBA" id="ARBA00023163"/>
    </source>
</evidence>
<evidence type="ECO:0000313" key="5">
    <source>
        <dbReference type="EMBL" id="MDH6182089.1"/>
    </source>
</evidence>
<gene>
    <name evidence="5" type="ORF">M2152_002271</name>
</gene>
<dbReference type="Gene3D" id="1.20.120.530">
    <property type="entry name" value="GntR ligand-binding domain-like"/>
    <property type="match status" value="1"/>
</dbReference>
<dbReference type="CDD" id="cd07377">
    <property type="entry name" value="WHTH_GntR"/>
    <property type="match status" value="1"/>
</dbReference>
<evidence type="ECO:0000256" key="2">
    <source>
        <dbReference type="ARBA" id="ARBA00023125"/>
    </source>
</evidence>
<keyword evidence="1" id="KW-0805">Transcription regulation</keyword>
<dbReference type="SMART" id="SM00895">
    <property type="entry name" value="FCD"/>
    <property type="match status" value="1"/>
</dbReference>
<organism evidence="5 6">
    <name type="scientific">Antiquaquibacter oligotrophicus</name>
    <dbReference type="NCBI Taxonomy" id="2880260"/>
    <lineage>
        <taxon>Bacteria</taxon>
        <taxon>Bacillati</taxon>
        <taxon>Actinomycetota</taxon>
        <taxon>Actinomycetes</taxon>
        <taxon>Micrococcales</taxon>
        <taxon>Microbacteriaceae</taxon>
        <taxon>Antiquaquibacter</taxon>
    </lineage>
</organism>
<dbReference type="SUPFAM" id="SSF46785">
    <property type="entry name" value="Winged helix' DNA-binding domain"/>
    <property type="match status" value="1"/>
</dbReference>
<proteinExistence type="predicted"/>
<evidence type="ECO:0000256" key="1">
    <source>
        <dbReference type="ARBA" id="ARBA00023015"/>
    </source>
</evidence>
<feature type="domain" description="HTH gntR-type" evidence="4">
    <location>
        <begin position="11"/>
        <end position="77"/>
    </location>
</feature>
<reference evidence="5 6" key="1">
    <citation type="submission" date="2023-04" db="EMBL/GenBank/DDBJ databases">
        <title>Genome Encyclopedia of Bacteria and Archaea VI: Functional Genomics of Type Strains.</title>
        <authorList>
            <person name="Whitman W."/>
        </authorList>
    </citation>
    <scope>NUCLEOTIDE SEQUENCE [LARGE SCALE GENOMIC DNA]</scope>
    <source>
        <strain evidence="5 6">SG_E_30_P1</strain>
    </source>
</reference>
<dbReference type="SUPFAM" id="SSF48008">
    <property type="entry name" value="GntR ligand-binding domain-like"/>
    <property type="match status" value="1"/>
</dbReference>
<accession>A0ABT6KQH3</accession>
<evidence type="ECO:0000259" key="4">
    <source>
        <dbReference type="PROSITE" id="PS50949"/>
    </source>
</evidence>
<dbReference type="InterPro" id="IPR036388">
    <property type="entry name" value="WH-like_DNA-bd_sf"/>
</dbReference>
<dbReference type="Pfam" id="PF07729">
    <property type="entry name" value="FCD"/>
    <property type="match status" value="1"/>
</dbReference>
<dbReference type="EMBL" id="JARXVQ010000001">
    <property type="protein sequence ID" value="MDH6182089.1"/>
    <property type="molecule type" value="Genomic_DNA"/>
</dbReference>
<sequence length="230" mass="26173">MDAPMRTLRPLGLGEQISQRLRIDIISGAIPDGTHLAEDNIAARFDVSRGPVRDALRQLESEGLVENRRKRLFVSFLGLPDIEELYSLRENLESMALRLAVERASAKGWDAVQRLVDTMAVAADAGDHERFDEADMEFHTSFYRLSGHRRLAEAWRPYQRTFEVLLEMSNTPDMHAAVVDHQEFLDIVRTGDADAAVRRLHNHLLKAKRHIRDVIERQADLDESVPVDVS</sequence>
<keyword evidence="2" id="KW-0238">DNA-binding</keyword>
<keyword evidence="6" id="KW-1185">Reference proteome</keyword>
<evidence type="ECO:0000313" key="6">
    <source>
        <dbReference type="Proteomes" id="UP001160142"/>
    </source>
</evidence>
<name>A0ABT6KQH3_9MICO</name>